<evidence type="ECO:0000256" key="1">
    <source>
        <dbReference type="SAM" id="MobiDB-lite"/>
    </source>
</evidence>
<dbReference type="Proteomes" id="UP000036403">
    <property type="component" value="Unassembled WGS sequence"/>
</dbReference>
<comment type="caution">
    <text evidence="2">The sequence shown here is derived from an EMBL/GenBank/DDBJ whole genome shotgun (WGS) entry which is preliminary data.</text>
</comment>
<dbReference type="AlphaFoldDB" id="A0A0J7MY96"/>
<gene>
    <name evidence="2" type="ORF">RF55_16084</name>
</gene>
<dbReference type="OrthoDB" id="8061005at2759"/>
<proteinExistence type="predicted"/>
<reference evidence="2 3" key="1">
    <citation type="submission" date="2015-04" db="EMBL/GenBank/DDBJ databases">
        <title>Lasius niger genome sequencing.</title>
        <authorList>
            <person name="Konorov E.A."/>
            <person name="Nikitin M.A."/>
            <person name="Kirill M.V."/>
            <person name="Chang P."/>
        </authorList>
    </citation>
    <scope>NUCLEOTIDE SEQUENCE [LARGE SCALE GENOMIC DNA]</scope>
    <source>
        <tissue evidence="2">Whole</tissue>
    </source>
</reference>
<sequence length="243" mass="27708">MACSAIKLDFKLGEDDWETYIERLELYWIANNITDDRKKAAILLTKISPETYTLIRDLCAPTKPKDKTFDEIVKLVTEHLCPKPSESMERFHFHQAKQSANETIAEFVARLKKLALHCNFTALEDALRDQLVCGVRDHDTKVLLFKEEKLTFDLATKIATAQQDAKSNASKADHLNEEANVHAVRQRGPRGRAAESKQRFQGGTNIRRADNGSKKKVNTSADDVTAFEWFNENQAINNVFLLW</sequence>
<evidence type="ECO:0000313" key="2">
    <source>
        <dbReference type="EMBL" id="KMQ85400.1"/>
    </source>
</evidence>
<accession>A0A0J7MY96</accession>
<dbReference type="PANTHER" id="PTHR33198:SF19">
    <property type="entry name" value="CCHC-TYPE DOMAIN-CONTAINING PROTEIN"/>
    <property type="match status" value="1"/>
</dbReference>
<feature type="region of interest" description="Disordered" evidence="1">
    <location>
        <begin position="179"/>
        <end position="217"/>
    </location>
</feature>
<evidence type="ECO:0008006" key="4">
    <source>
        <dbReference type="Google" id="ProtNLM"/>
    </source>
</evidence>
<dbReference type="STRING" id="67767.A0A0J7MY96"/>
<name>A0A0J7MY96_LASNI</name>
<dbReference type="PaxDb" id="67767-A0A0J7MY96"/>
<evidence type="ECO:0000313" key="3">
    <source>
        <dbReference type="Proteomes" id="UP000036403"/>
    </source>
</evidence>
<dbReference type="PANTHER" id="PTHR33198">
    <property type="entry name" value="ANK_REP_REGION DOMAIN-CONTAINING PROTEIN-RELATED"/>
    <property type="match status" value="1"/>
</dbReference>
<organism evidence="2 3">
    <name type="scientific">Lasius niger</name>
    <name type="common">Black garden ant</name>
    <dbReference type="NCBI Taxonomy" id="67767"/>
    <lineage>
        <taxon>Eukaryota</taxon>
        <taxon>Metazoa</taxon>
        <taxon>Ecdysozoa</taxon>
        <taxon>Arthropoda</taxon>
        <taxon>Hexapoda</taxon>
        <taxon>Insecta</taxon>
        <taxon>Pterygota</taxon>
        <taxon>Neoptera</taxon>
        <taxon>Endopterygota</taxon>
        <taxon>Hymenoptera</taxon>
        <taxon>Apocrita</taxon>
        <taxon>Aculeata</taxon>
        <taxon>Formicoidea</taxon>
        <taxon>Formicidae</taxon>
        <taxon>Formicinae</taxon>
        <taxon>Lasius</taxon>
        <taxon>Lasius</taxon>
    </lineage>
</organism>
<dbReference type="EMBL" id="LBMM01013958">
    <property type="protein sequence ID" value="KMQ85400.1"/>
    <property type="molecule type" value="Genomic_DNA"/>
</dbReference>
<protein>
    <recommendedName>
        <fullName evidence="4">Retrotransposon gag domain-containing protein</fullName>
    </recommendedName>
</protein>
<keyword evidence="3" id="KW-1185">Reference proteome</keyword>